<keyword evidence="1" id="KW-0862">Zinc</keyword>
<dbReference type="Proteomes" id="UP000039865">
    <property type="component" value="Unassembled WGS sequence"/>
</dbReference>
<keyword evidence="5" id="KW-1185">Reference proteome</keyword>
<dbReference type="PROSITE" id="PS00028">
    <property type="entry name" value="ZINC_FINGER_C2H2_1"/>
    <property type="match status" value="1"/>
</dbReference>
<evidence type="ECO:0000259" key="3">
    <source>
        <dbReference type="PROSITE" id="PS50157"/>
    </source>
</evidence>
<keyword evidence="1" id="KW-0863">Zinc-finger</keyword>
<feature type="compositionally biased region" description="Basic and acidic residues" evidence="2">
    <location>
        <begin position="55"/>
        <end position="76"/>
    </location>
</feature>
<gene>
    <name evidence="4" type="primary">Contig4040.g4324</name>
    <name evidence="4" type="ORF">STYLEM_16113</name>
</gene>
<evidence type="ECO:0000313" key="4">
    <source>
        <dbReference type="EMBL" id="CDW87011.1"/>
    </source>
</evidence>
<dbReference type="GO" id="GO:0008270">
    <property type="term" value="F:zinc ion binding"/>
    <property type="evidence" value="ECO:0007669"/>
    <property type="project" value="UniProtKB-KW"/>
</dbReference>
<feature type="region of interest" description="Disordered" evidence="2">
    <location>
        <begin position="32"/>
        <end position="106"/>
    </location>
</feature>
<evidence type="ECO:0000256" key="2">
    <source>
        <dbReference type="SAM" id="MobiDB-lite"/>
    </source>
</evidence>
<dbReference type="InParanoid" id="A0A078AY14"/>
<dbReference type="EMBL" id="CCKQ01015205">
    <property type="protein sequence ID" value="CDW87011.1"/>
    <property type="molecule type" value="Genomic_DNA"/>
</dbReference>
<name>A0A078AY14_STYLE</name>
<sequence length="259" mass="30617">MSKNKQANSPSIQLIQRNNKLKLSYVTLKKKQEEKQWLQQPKRERPKKGMMKTAEMMRHTDQEELRKRRIPIDKEQGLSSAIVSQANPNPEKKGEKSEKKNKDTDMLEPKIKKRLIKIYQSSGKAKRWESRWVLHPNSTGQTQKQDKDLWVKKWVSEGHLDPLIELNSDGLSKDELKLLKRLHQIEEQDYAENFYDYQYLDLNAITYECPEEDCEKIFFDLKILKRHMQLKHGAQEKQSDIGMSSFANPMKKMNYIAVN</sequence>
<proteinExistence type="predicted"/>
<evidence type="ECO:0000256" key="1">
    <source>
        <dbReference type="PROSITE-ProRule" id="PRU00042"/>
    </source>
</evidence>
<keyword evidence="1" id="KW-0479">Metal-binding</keyword>
<evidence type="ECO:0000313" key="5">
    <source>
        <dbReference type="Proteomes" id="UP000039865"/>
    </source>
</evidence>
<feature type="domain" description="C2H2-type" evidence="3">
    <location>
        <begin position="207"/>
        <end position="237"/>
    </location>
</feature>
<organism evidence="4 5">
    <name type="scientific">Stylonychia lemnae</name>
    <name type="common">Ciliate</name>
    <dbReference type="NCBI Taxonomy" id="5949"/>
    <lineage>
        <taxon>Eukaryota</taxon>
        <taxon>Sar</taxon>
        <taxon>Alveolata</taxon>
        <taxon>Ciliophora</taxon>
        <taxon>Intramacronucleata</taxon>
        <taxon>Spirotrichea</taxon>
        <taxon>Stichotrichia</taxon>
        <taxon>Sporadotrichida</taxon>
        <taxon>Oxytrichidae</taxon>
        <taxon>Stylonychinae</taxon>
        <taxon>Stylonychia</taxon>
    </lineage>
</organism>
<protein>
    <recommendedName>
        <fullName evidence="3">C2H2-type domain-containing protein</fullName>
    </recommendedName>
</protein>
<dbReference type="SMART" id="SM00355">
    <property type="entry name" value="ZnF_C2H2"/>
    <property type="match status" value="1"/>
</dbReference>
<feature type="compositionally biased region" description="Polar residues" evidence="2">
    <location>
        <begin position="77"/>
        <end position="86"/>
    </location>
</feature>
<reference evidence="4 5" key="1">
    <citation type="submission" date="2014-06" db="EMBL/GenBank/DDBJ databases">
        <authorList>
            <person name="Swart Estienne"/>
        </authorList>
    </citation>
    <scope>NUCLEOTIDE SEQUENCE [LARGE SCALE GENOMIC DNA]</scope>
    <source>
        <strain evidence="4 5">130c</strain>
    </source>
</reference>
<feature type="compositionally biased region" description="Basic and acidic residues" evidence="2">
    <location>
        <begin position="90"/>
        <end position="106"/>
    </location>
</feature>
<accession>A0A078AY14</accession>
<dbReference type="AlphaFoldDB" id="A0A078AY14"/>
<dbReference type="PROSITE" id="PS50157">
    <property type="entry name" value="ZINC_FINGER_C2H2_2"/>
    <property type="match status" value="1"/>
</dbReference>
<dbReference type="InterPro" id="IPR013087">
    <property type="entry name" value="Znf_C2H2_type"/>
</dbReference>